<name>L7VV97_9BACT</name>
<proteinExistence type="predicted"/>
<accession>L7VV97</accession>
<reference evidence="1" key="1">
    <citation type="submission" date="2012-09" db="EMBL/GenBank/DDBJ databases">
        <title>Metagenomic Characterization of a Microbial Community in Wastewater Detects High Levels of Antibiotic Resistance.</title>
        <authorList>
            <person name="Abrams M."/>
            <person name="Caldwell A."/>
            <person name="Vandaei E."/>
            <person name="Lee W."/>
            <person name="Perrott J."/>
            <person name="Khan S.Y."/>
            <person name="Ta J."/>
            <person name="Romero D."/>
            <person name="Nguyen V."/>
            <person name="Pourmand N."/>
            <person name="Ouverney C.C."/>
        </authorList>
    </citation>
    <scope>NUCLEOTIDE SEQUENCE</scope>
</reference>
<organism evidence="1">
    <name type="scientific">uncultured bacterium A1Q1_fos_1815</name>
    <dbReference type="NCBI Taxonomy" id="1256553"/>
    <lineage>
        <taxon>Bacteria</taxon>
        <taxon>environmental samples</taxon>
    </lineage>
</organism>
<dbReference type="AlphaFoldDB" id="L7VV97"/>
<evidence type="ECO:0000313" key="1">
    <source>
        <dbReference type="EMBL" id="AGC71394.1"/>
    </source>
</evidence>
<protein>
    <submittedName>
        <fullName evidence="1">Uncharacterized protein</fullName>
    </submittedName>
</protein>
<sequence length="50" mass="5600">MPSEMGFILRTLDQGCDLATMSALPGSPSQRNAQRNGFHIAYTRTKWMRG</sequence>
<dbReference type="EMBL" id="JX649870">
    <property type="protein sequence ID" value="AGC71394.1"/>
    <property type="molecule type" value="Genomic_DNA"/>
</dbReference>